<proteinExistence type="inferred from homology"/>
<keyword evidence="7 10" id="KW-0175">Coiled coil</keyword>
<sequence length="310" mass="34160">MGDLLAAVETPLPAAGVSGGGTGKIGGGGGTNAARISEVKSWLMAQFEAVGREVPDLEYTPRSVAHLHAIASLSQARTRAASIVASDLRQKASEYRSQAVRLREILESVGLAQERLSADAIESAQVIASVANLLNIRDTEMSSFVLAMGDLSLRRDEVEEKRVKIQKESKVLLGYTRKAITKLNELKKTLLKFENEVATQEAQMDQWQTNLAIMDSKERQYKTQNCNYEAVLKRVGYSSDINHGVLMEMAEQKKDLEKKTKPILETLRSYQDLPPDKALAALAIEEKKRQYAAAEKYLEDVLHSALNAAE</sequence>
<accession>A0A7I8LBI6</accession>
<gene>
    <name evidence="11" type="ORF">SI8410_13018075</name>
</gene>
<evidence type="ECO:0000256" key="10">
    <source>
        <dbReference type="SAM" id="Coils"/>
    </source>
</evidence>
<feature type="coiled-coil region" evidence="10">
    <location>
        <begin position="148"/>
        <end position="210"/>
    </location>
</feature>
<keyword evidence="12" id="KW-1185">Reference proteome</keyword>
<evidence type="ECO:0000256" key="9">
    <source>
        <dbReference type="ARBA" id="ARBA00023306"/>
    </source>
</evidence>
<evidence type="ECO:0000256" key="4">
    <source>
        <dbReference type="ARBA" id="ARBA00022618"/>
    </source>
</evidence>
<dbReference type="Pfam" id="PF25762">
    <property type="entry name" value="HAUS1"/>
    <property type="match status" value="1"/>
</dbReference>
<dbReference type="PANTHER" id="PTHR31570:SF1">
    <property type="entry name" value="HAUS AUGMIN-LIKE COMPLEX SUBUNIT 1"/>
    <property type="match status" value="1"/>
</dbReference>
<protein>
    <submittedName>
        <fullName evidence="11">Uncharacterized protein</fullName>
    </submittedName>
</protein>
<comment type="subcellular location">
    <subcellularLocation>
        <location evidence="1">Cytoplasm</location>
        <location evidence="1">Cytoskeleton</location>
        <location evidence="1">Spindle</location>
    </subcellularLocation>
</comment>
<evidence type="ECO:0000256" key="5">
    <source>
        <dbReference type="ARBA" id="ARBA00022701"/>
    </source>
</evidence>
<dbReference type="GO" id="GO:0051225">
    <property type="term" value="P:spindle assembly"/>
    <property type="evidence" value="ECO:0007669"/>
    <property type="project" value="InterPro"/>
</dbReference>
<evidence type="ECO:0000313" key="12">
    <source>
        <dbReference type="Proteomes" id="UP000663760"/>
    </source>
</evidence>
<keyword evidence="8" id="KW-0206">Cytoskeleton</keyword>
<dbReference type="AlphaFoldDB" id="A0A7I8LBI6"/>
<dbReference type="EMBL" id="LR746276">
    <property type="protein sequence ID" value="CAA7407397.1"/>
    <property type="molecule type" value="Genomic_DNA"/>
</dbReference>
<evidence type="ECO:0000256" key="8">
    <source>
        <dbReference type="ARBA" id="ARBA00023212"/>
    </source>
</evidence>
<keyword evidence="9" id="KW-0131">Cell cycle</keyword>
<dbReference type="InterPro" id="IPR026243">
    <property type="entry name" value="HAUS1"/>
</dbReference>
<keyword evidence="3" id="KW-0963">Cytoplasm</keyword>
<dbReference type="Proteomes" id="UP000663760">
    <property type="component" value="Chromosome 13"/>
</dbReference>
<keyword evidence="6" id="KW-0498">Mitosis</keyword>
<keyword evidence="5" id="KW-0493">Microtubule</keyword>
<dbReference type="PRINTS" id="PR02087">
    <property type="entry name" value="HAUSAUGMINL1"/>
</dbReference>
<evidence type="ECO:0000256" key="2">
    <source>
        <dbReference type="ARBA" id="ARBA00005479"/>
    </source>
</evidence>
<dbReference type="PANTHER" id="PTHR31570">
    <property type="entry name" value="HAUS AUGMIN-LIKE COMPLEX SUBUNIT 1"/>
    <property type="match status" value="1"/>
</dbReference>
<evidence type="ECO:0000256" key="3">
    <source>
        <dbReference type="ARBA" id="ARBA00022490"/>
    </source>
</evidence>
<reference evidence="11" key="1">
    <citation type="submission" date="2020-02" db="EMBL/GenBank/DDBJ databases">
        <authorList>
            <person name="Scholz U."/>
            <person name="Mascher M."/>
            <person name="Fiebig A."/>
        </authorList>
    </citation>
    <scope>NUCLEOTIDE SEQUENCE</scope>
</reference>
<organism evidence="11 12">
    <name type="scientific">Spirodela intermedia</name>
    <name type="common">Intermediate duckweed</name>
    <dbReference type="NCBI Taxonomy" id="51605"/>
    <lineage>
        <taxon>Eukaryota</taxon>
        <taxon>Viridiplantae</taxon>
        <taxon>Streptophyta</taxon>
        <taxon>Embryophyta</taxon>
        <taxon>Tracheophyta</taxon>
        <taxon>Spermatophyta</taxon>
        <taxon>Magnoliopsida</taxon>
        <taxon>Liliopsida</taxon>
        <taxon>Araceae</taxon>
        <taxon>Lemnoideae</taxon>
        <taxon>Spirodela</taxon>
    </lineage>
</organism>
<keyword evidence="4" id="KW-0132">Cell division</keyword>
<dbReference type="GO" id="GO:0051301">
    <property type="term" value="P:cell division"/>
    <property type="evidence" value="ECO:0007669"/>
    <property type="project" value="UniProtKB-KW"/>
</dbReference>
<evidence type="ECO:0000256" key="7">
    <source>
        <dbReference type="ARBA" id="ARBA00023054"/>
    </source>
</evidence>
<dbReference type="GO" id="GO:0070652">
    <property type="term" value="C:HAUS complex"/>
    <property type="evidence" value="ECO:0007669"/>
    <property type="project" value="InterPro"/>
</dbReference>
<evidence type="ECO:0000313" key="11">
    <source>
        <dbReference type="EMBL" id="CAA7407397.1"/>
    </source>
</evidence>
<dbReference type="OrthoDB" id="5372507at2759"/>
<dbReference type="GO" id="GO:0005829">
    <property type="term" value="C:cytosol"/>
    <property type="evidence" value="ECO:0007669"/>
    <property type="project" value="TreeGrafter"/>
</dbReference>
<evidence type="ECO:0000256" key="6">
    <source>
        <dbReference type="ARBA" id="ARBA00022776"/>
    </source>
</evidence>
<dbReference type="GO" id="GO:0005819">
    <property type="term" value="C:spindle"/>
    <property type="evidence" value="ECO:0007669"/>
    <property type="project" value="UniProtKB-SubCell"/>
</dbReference>
<name>A0A7I8LBI6_SPIIN</name>
<comment type="similarity">
    <text evidence="2">Belongs to the HAUS1 family.</text>
</comment>
<dbReference type="GO" id="GO:0005874">
    <property type="term" value="C:microtubule"/>
    <property type="evidence" value="ECO:0007669"/>
    <property type="project" value="UniProtKB-KW"/>
</dbReference>
<evidence type="ECO:0000256" key="1">
    <source>
        <dbReference type="ARBA" id="ARBA00004186"/>
    </source>
</evidence>